<dbReference type="InterPro" id="IPR052929">
    <property type="entry name" value="RNase_H-like_EbsB-rel"/>
</dbReference>
<dbReference type="Pfam" id="PF13966">
    <property type="entry name" value="zf-RVT"/>
    <property type="match status" value="1"/>
</dbReference>
<feature type="region of interest" description="Disordered" evidence="1">
    <location>
        <begin position="295"/>
        <end position="324"/>
    </location>
</feature>
<dbReference type="InterPro" id="IPR002156">
    <property type="entry name" value="RNaseH_domain"/>
</dbReference>
<accession>A0A6D2LC05</accession>
<sequence length="461" mass="52121">MDCALPSTVSHGWRSICVGRDLLKPHVGRAIGDGKTTRVWSEPWISLDRQACPMGPPSEKTKDMLVAELLSPNTNSWDRKKLQEIIPQHENEILELQPSKLGAHDKYIWTPSESGIYSAKSGYYESLKTSEEESEGLENQTQDFDWIKNIWKVNTSQKTKMLMWRTMNGALPVGENLRARNINLNIICPHCGGEETTEHLLFHCTYAAQIWRKIPSKEQIEPMRIDTFKAGLELSPSIVCLPPTGIGEGPIFPWIVWAIWIARKNQLIFENCRQSQEETLTKALVAAREWQSAQHQIKRKEQNQSQAGRRDFSRGNLTRNRRGTTCKTDAAWRGDNKSAGFGWVFYNTMPDQREELIQQGEGATSHIRSPVMAEGMAMLMAFTRARDIGINTITIASDLLQLIKAINKESSSKELHGILHDILDLSLVFDSISFVHVAREANRQADGLAKNALRNFCSEPV</sequence>
<dbReference type="InterPro" id="IPR026960">
    <property type="entry name" value="RVT-Znf"/>
</dbReference>
<dbReference type="SUPFAM" id="SSF53098">
    <property type="entry name" value="Ribonuclease H-like"/>
    <property type="match status" value="1"/>
</dbReference>
<dbReference type="Pfam" id="PF13456">
    <property type="entry name" value="RVT_3"/>
    <property type="match status" value="1"/>
</dbReference>
<evidence type="ECO:0000259" key="3">
    <source>
        <dbReference type="Pfam" id="PF13966"/>
    </source>
</evidence>
<dbReference type="PANTHER" id="PTHR47074">
    <property type="entry name" value="BNAC02G40300D PROTEIN"/>
    <property type="match status" value="1"/>
</dbReference>
<dbReference type="OrthoDB" id="1112108at2759"/>
<evidence type="ECO:0000259" key="2">
    <source>
        <dbReference type="Pfam" id="PF13456"/>
    </source>
</evidence>
<name>A0A6D2LC05_9BRAS</name>
<protein>
    <submittedName>
        <fullName evidence="4">Uncharacterized protein</fullName>
    </submittedName>
</protein>
<evidence type="ECO:0000313" key="4">
    <source>
        <dbReference type="EMBL" id="CAA7062300.1"/>
    </source>
</evidence>
<dbReference type="InterPro" id="IPR036397">
    <property type="entry name" value="RNaseH_sf"/>
</dbReference>
<dbReference type="AlphaFoldDB" id="A0A6D2LC05"/>
<dbReference type="Gene3D" id="3.30.420.10">
    <property type="entry name" value="Ribonuclease H-like superfamily/Ribonuclease H"/>
    <property type="match status" value="1"/>
</dbReference>
<evidence type="ECO:0000256" key="1">
    <source>
        <dbReference type="SAM" id="MobiDB-lite"/>
    </source>
</evidence>
<organism evidence="4 5">
    <name type="scientific">Microthlaspi erraticum</name>
    <dbReference type="NCBI Taxonomy" id="1685480"/>
    <lineage>
        <taxon>Eukaryota</taxon>
        <taxon>Viridiplantae</taxon>
        <taxon>Streptophyta</taxon>
        <taxon>Embryophyta</taxon>
        <taxon>Tracheophyta</taxon>
        <taxon>Spermatophyta</taxon>
        <taxon>Magnoliopsida</taxon>
        <taxon>eudicotyledons</taxon>
        <taxon>Gunneridae</taxon>
        <taxon>Pentapetalae</taxon>
        <taxon>rosids</taxon>
        <taxon>malvids</taxon>
        <taxon>Brassicales</taxon>
        <taxon>Brassicaceae</taxon>
        <taxon>Coluteocarpeae</taxon>
        <taxon>Microthlaspi</taxon>
    </lineage>
</organism>
<reference evidence="4" key="1">
    <citation type="submission" date="2020-01" db="EMBL/GenBank/DDBJ databases">
        <authorList>
            <person name="Mishra B."/>
        </authorList>
    </citation>
    <scope>NUCLEOTIDE SEQUENCE [LARGE SCALE GENOMIC DNA]</scope>
</reference>
<dbReference type="InterPro" id="IPR012337">
    <property type="entry name" value="RNaseH-like_sf"/>
</dbReference>
<proteinExistence type="predicted"/>
<dbReference type="PANTHER" id="PTHR47074:SF11">
    <property type="entry name" value="REVERSE TRANSCRIPTASE-LIKE PROTEIN"/>
    <property type="match status" value="1"/>
</dbReference>
<evidence type="ECO:0000313" key="5">
    <source>
        <dbReference type="Proteomes" id="UP000467841"/>
    </source>
</evidence>
<dbReference type="Proteomes" id="UP000467841">
    <property type="component" value="Unassembled WGS sequence"/>
</dbReference>
<dbReference type="GO" id="GO:0003676">
    <property type="term" value="F:nucleic acid binding"/>
    <property type="evidence" value="ECO:0007669"/>
    <property type="project" value="InterPro"/>
</dbReference>
<dbReference type="GO" id="GO:0004523">
    <property type="term" value="F:RNA-DNA hybrid ribonuclease activity"/>
    <property type="evidence" value="ECO:0007669"/>
    <property type="project" value="InterPro"/>
</dbReference>
<comment type="caution">
    <text evidence="4">The sequence shown here is derived from an EMBL/GenBank/DDBJ whole genome shotgun (WGS) entry which is preliminary data.</text>
</comment>
<feature type="domain" description="RNase H type-1" evidence="2">
    <location>
        <begin position="328"/>
        <end position="452"/>
    </location>
</feature>
<dbReference type="EMBL" id="CACVBM020001939">
    <property type="protein sequence ID" value="CAA7062300.1"/>
    <property type="molecule type" value="Genomic_DNA"/>
</dbReference>
<gene>
    <name evidence="4" type="ORF">MERR_LOCUS49536</name>
</gene>
<feature type="domain" description="Reverse transcriptase zinc-binding" evidence="3">
    <location>
        <begin position="137"/>
        <end position="211"/>
    </location>
</feature>
<keyword evidence="5" id="KW-1185">Reference proteome</keyword>